<feature type="region of interest" description="Disordered" evidence="1">
    <location>
        <begin position="1"/>
        <end position="25"/>
    </location>
</feature>
<accession>A0A645E4Q7</accession>
<evidence type="ECO:0000256" key="1">
    <source>
        <dbReference type="SAM" id="MobiDB-lite"/>
    </source>
</evidence>
<gene>
    <name evidence="2" type="ORF">SDC9_143725</name>
</gene>
<evidence type="ECO:0000313" key="2">
    <source>
        <dbReference type="EMBL" id="MPM96561.1"/>
    </source>
</evidence>
<sequence>MEDRVLGKFAGQQATGQGHPHNDPHALFPGYRKQQLMRTLTEHVVNDLNGSHAFIFHGLQAFLNPLHADAEMLDLAFLL</sequence>
<reference evidence="2" key="1">
    <citation type="submission" date="2019-08" db="EMBL/GenBank/DDBJ databases">
        <authorList>
            <person name="Kucharzyk K."/>
            <person name="Murdoch R.W."/>
            <person name="Higgins S."/>
            <person name="Loffler F."/>
        </authorList>
    </citation>
    <scope>NUCLEOTIDE SEQUENCE</scope>
</reference>
<dbReference type="AlphaFoldDB" id="A0A645E4Q7"/>
<name>A0A645E4Q7_9ZZZZ</name>
<proteinExistence type="predicted"/>
<dbReference type="EMBL" id="VSSQ01042931">
    <property type="protein sequence ID" value="MPM96561.1"/>
    <property type="molecule type" value="Genomic_DNA"/>
</dbReference>
<comment type="caution">
    <text evidence="2">The sequence shown here is derived from an EMBL/GenBank/DDBJ whole genome shotgun (WGS) entry which is preliminary data.</text>
</comment>
<organism evidence="2">
    <name type="scientific">bioreactor metagenome</name>
    <dbReference type="NCBI Taxonomy" id="1076179"/>
    <lineage>
        <taxon>unclassified sequences</taxon>
        <taxon>metagenomes</taxon>
        <taxon>ecological metagenomes</taxon>
    </lineage>
</organism>
<protein>
    <submittedName>
        <fullName evidence="2">Uncharacterized protein</fullName>
    </submittedName>
</protein>